<protein>
    <submittedName>
        <fullName evidence="4">Putative trypsin</fullName>
    </submittedName>
</protein>
<dbReference type="SMART" id="SM00020">
    <property type="entry name" value="Tryp_SPc"/>
    <property type="match status" value="2"/>
</dbReference>
<dbReference type="GO" id="GO:0004252">
    <property type="term" value="F:serine-type endopeptidase activity"/>
    <property type="evidence" value="ECO:0007669"/>
    <property type="project" value="InterPro"/>
</dbReference>
<dbReference type="PRINTS" id="PR00722">
    <property type="entry name" value="CHYMOTRYPSIN"/>
</dbReference>
<dbReference type="PANTHER" id="PTHR24260">
    <property type="match status" value="1"/>
</dbReference>
<dbReference type="InterPro" id="IPR051333">
    <property type="entry name" value="CLIP_Serine_Protease"/>
</dbReference>
<dbReference type="InterPro" id="IPR009003">
    <property type="entry name" value="Peptidase_S1_PA"/>
</dbReference>
<evidence type="ECO:0000256" key="1">
    <source>
        <dbReference type="ARBA" id="ARBA00024195"/>
    </source>
</evidence>
<evidence type="ECO:0000259" key="3">
    <source>
        <dbReference type="PROSITE" id="PS50240"/>
    </source>
</evidence>
<proteinExistence type="inferred from homology"/>
<evidence type="ECO:0000313" key="4">
    <source>
        <dbReference type="EMBL" id="JAV47055.1"/>
    </source>
</evidence>
<feature type="domain" description="Peptidase S1" evidence="3">
    <location>
        <begin position="305"/>
        <end position="564"/>
    </location>
</feature>
<keyword evidence="2" id="KW-0732">Signal</keyword>
<dbReference type="CDD" id="cd00190">
    <property type="entry name" value="Tryp_SPc"/>
    <property type="match status" value="1"/>
</dbReference>
<evidence type="ECO:0000256" key="2">
    <source>
        <dbReference type="SAM" id="SignalP"/>
    </source>
</evidence>
<sequence>MHVLKFAALAIVFVVGESDALIKKQGAKCGPNRMERTADEVVSVWPWHVALYNSTMDYIAGGSIINVWFVLTAAHATFRDGRTPMQPDELAILAGFRDLRDFSDDAQEYEVGEIIRYPLYNLRTRMHDVALLRMSTEIELNFHVAPICLWPEGGPTLELLAQQQEQGTVVGWGLSVNGTFFNVLRETSLSLIGFESCAEHTKSFQPLLAKGKNFCAGNRGGASVCKGDSGGGMHFLIDGIWYIRGIVNQGTPTQDTRYLCDPRKDVLFMDVTYYRKWIERHAAPERHNLLALNECGMGYYDETNVRHNKFVQSERHPWIAHLYYSYQNRINVSDCHGVLIHPEFVLAPARCVSHNPDRKLLQVVLGEELLGPDPSSLDYNFQAIKVSEVFMDGRFDVEKYGYDVSILHLARSVEIGNNSRPVCLPSLYEQSPYFNQAAWYRRDNHPKELKSVLMRPIRFNFCSAQYRAYHINITEQDRLNCFQHCEMSEMVQSDGTHSCEYSEETLCRTPISGAPLFYTKHDGINTYTYLFGMRSFGVANCSAKMSEVFSDVIGMGKWIKHMVRKHTRSSTVARLG</sequence>
<dbReference type="InterPro" id="IPR001314">
    <property type="entry name" value="Peptidase_S1A"/>
</dbReference>
<dbReference type="VEuPathDB" id="VectorBase:AALC636_001311"/>
<organism evidence="4">
    <name type="scientific">Aedes albopictus</name>
    <name type="common">Asian tiger mosquito</name>
    <name type="synonym">Stegomyia albopicta</name>
    <dbReference type="NCBI Taxonomy" id="7160"/>
    <lineage>
        <taxon>Eukaryota</taxon>
        <taxon>Metazoa</taxon>
        <taxon>Ecdysozoa</taxon>
        <taxon>Arthropoda</taxon>
        <taxon>Hexapoda</taxon>
        <taxon>Insecta</taxon>
        <taxon>Pterygota</taxon>
        <taxon>Neoptera</taxon>
        <taxon>Endopterygota</taxon>
        <taxon>Diptera</taxon>
        <taxon>Nematocera</taxon>
        <taxon>Culicoidea</taxon>
        <taxon>Culicidae</taxon>
        <taxon>Culicinae</taxon>
        <taxon>Aedini</taxon>
        <taxon>Aedes</taxon>
        <taxon>Stegomyia</taxon>
    </lineage>
</organism>
<feature type="signal peptide" evidence="2">
    <location>
        <begin position="1"/>
        <end position="20"/>
    </location>
</feature>
<dbReference type="VEuPathDB" id="VectorBase:AALFPA_077152"/>
<dbReference type="AlphaFoldDB" id="A0A1W7R7I6"/>
<dbReference type="PROSITE" id="PS50240">
    <property type="entry name" value="TRYPSIN_DOM"/>
    <property type="match status" value="2"/>
</dbReference>
<comment type="similarity">
    <text evidence="1">Belongs to the peptidase S1 family. CLIP subfamily.</text>
</comment>
<dbReference type="PANTHER" id="PTHR24260:SF136">
    <property type="entry name" value="GH08193P-RELATED"/>
    <property type="match status" value="1"/>
</dbReference>
<dbReference type="GO" id="GO:0006508">
    <property type="term" value="P:proteolysis"/>
    <property type="evidence" value="ECO:0007669"/>
    <property type="project" value="InterPro"/>
</dbReference>
<accession>A0A1W7R7I6</accession>
<dbReference type="SUPFAM" id="SSF50494">
    <property type="entry name" value="Trypsin-like serine proteases"/>
    <property type="match status" value="2"/>
</dbReference>
<dbReference type="InterPro" id="IPR043504">
    <property type="entry name" value="Peptidase_S1_PA_chymotrypsin"/>
</dbReference>
<dbReference type="InterPro" id="IPR001254">
    <property type="entry name" value="Trypsin_dom"/>
</dbReference>
<name>A0A1W7R7I6_AEDAL</name>
<feature type="domain" description="Peptidase S1" evidence="3">
    <location>
        <begin position="14"/>
        <end position="283"/>
    </location>
</feature>
<reference evidence="4" key="1">
    <citation type="submission" date="2016-03" db="EMBL/GenBank/DDBJ databases">
        <title>RNAseq analyses of the sensorial organs of adult female Aedes albopictus.</title>
        <authorList>
            <person name="Fabrizio L."/>
            <person name="Ribeiro J.M."/>
            <person name="Arca B."/>
        </authorList>
    </citation>
    <scope>NUCLEOTIDE SEQUENCE</scope>
</reference>
<dbReference type="Gene3D" id="2.40.10.10">
    <property type="entry name" value="Trypsin-like serine proteases"/>
    <property type="match status" value="2"/>
</dbReference>
<feature type="chain" id="PRO_5012823077" evidence="2">
    <location>
        <begin position="21"/>
        <end position="576"/>
    </location>
</feature>
<dbReference type="EMBL" id="GEHC01000590">
    <property type="protein sequence ID" value="JAV47055.1"/>
    <property type="molecule type" value="Transcribed_RNA"/>
</dbReference>
<dbReference type="Pfam" id="PF00089">
    <property type="entry name" value="Trypsin"/>
    <property type="match status" value="2"/>
</dbReference>
<dbReference type="VEuPathDB" id="VectorBase:AALF016863"/>